<evidence type="ECO:0000259" key="2">
    <source>
        <dbReference type="Pfam" id="PF05678"/>
    </source>
</evidence>
<evidence type="ECO:0000256" key="1">
    <source>
        <dbReference type="SAM" id="MobiDB-lite"/>
    </source>
</evidence>
<organism evidence="3 4">
    <name type="scientific">Spirodela intermedia</name>
    <name type="common">Intermediate duckweed</name>
    <dbReference type="NCBI Taxonomy" id="51605"/>
    <lineage>
        <taxon>Eukaryota</taxon>
        <taxon>Viridiplantae</taxon>
        <taxon>Streptophyta</taxon>
        <taxon>Embryophyta</taxon>
        <taxon>Tracheophyta</taxon>
        <taxon>Spermatophyta</taxon>
        <taxon>Magnoliopsida</taxon>
        <taxon>Liliopsida</taxon>
        <taxon>Araceae</taxon>
        <taxon>Lemnoideae</taxon>
        <taxon>Spirodela</taxon>
    </lineage>
</organism>
<accession>A0A7I8K0L7</accession>
<dbReference type="OrthoDB" id="665788at2759"/>
<dbReference type="PANTHER" id="PTHR33624">
    <property type="entry name" value="SIGMA FACTOR BINDING PROTEIN 1, CHLOROPLASTIC"/>
    <property type="match status" value="1"/>
</dbReference>
<dbReference type="InterPro" id="IPR008889">
    <property type="entry name" value="VQ"/>
</dbReference>
<dbReference type="EMBL" id="LR746264">
    <property type="protein sequence ID" value="CAA7389026.1"/>
    <property type="molecule type" value="Genomic_DNA"/>
</dbReference>
<feature type="region of interest" description="Disordered" evidence="1">
    <location>
        <begin position="62"/>
        <end position="93"/>
    </location>
</feature>
<gene>
    <name evidence="3" type="ORF">SI8410_01001143</name>
</gene>
<sequence>MDKLSVVHQGGLKQAKAKKKPIKIVHISNPMKVTTTTSEFKVLVQVLTGQDSDMALLSKFAEADGPHDPAESAAPPPAPYWPPLSVDDYISDD</sequence>
<feature type="domain" description="VQ" evidence="2">
    <location>
        <begin position="27"/>
        <end position="53"/>
    </location>
</feature>
<reference evidence="3" key="1">
    <citation type="submission" date="2020-02" db="EMBL/GenBank/DDBJ databases">
        <authorList>
            <person name="Scholz U."/>
            <person name="Mascher M."/>
            <person name="Fiebig A."/>
        </authorList>
    </citation>
    <scope>NUCLEOTIDE SEQUENCE</scope>
</reference>
<dbReference type="AlphaFoldDB" id="A0A7I8K0L7"/>
<protein>
    <recommendedName>
        <fullName evidence="2">VQ domain-containing protein</fullName>
    </recommendedName>
</protein>
<dbReference type="InterPro" id="IPR039335">
    <property type="entry name" value="SIB1/2"/>
</dbReference>
<dbReference type="Pfam" id="PF05678">
    <property type="entry name" value="VQ"/>
    <property type="match status" value="1"/>
</dbReference>
<dbReference type="PANTHER" id="PTHR33624:SF2">
    <property type="entry name" value="SIGMA FACTOR BINDING PROTEIN 1, CHLOROPLASTIC"/>
    <property type="match status" value="1"/>
</dbReference>
<keyword evidence="4" id="KW-1185">Reference proteome</keyword>
<evidence type="ECO:0000313" key="4">
    <source>
        <dbReference type="Proteomes" id="UP000663760"/>
    </source>
</evidence>
<name>A0A7I8K0L7_SPIIN</name>
<dbReference type="Proteomes" id="UP000663760">
    <property type="component" value="Chromosome 1"/>
</dbReference>
<proteinExistence type="predicted"/>
<evidence type="ECO:0000313" key="3">
    <source>
        <dbReference type="EMBL" id="CAA7389026.1"/>
    </source>
</evidence>